<sequence length="60" mass="6625">MSNIAPGPAPTASEPDDQDSLSQIWLEVFARLGSLSGFCLEWLLDRAEFDRADFRNGHSS</sequence>
<dbReference type="EMBL" id="CP015124">
    <property type="protein sequence ID" value="ANP36116.1"/>
    <property type="molecule type" value="Genomic_DNA"/>
</dbReference>
<reference evidence="1 3" key="1">
    <citation type="submission" date="2016-04" db="EMBL/GenBank/DDBJ databases">
        <authorList>
            <person name="Evans L.H."/>
            <person name="Alamgir A."/>
            <person name="Owens N."/>
            <person name="Weber N.D."/>
            <person name="Virtaneva K."/>
            <person name="Barbian K."/>
            <person name="Babar A."/>
            <person name="Rosenke K."/>
        </authorList>
    </citation>
    <scope>NUCLEOTIDE SEQUENCE [LARGE SCALE GENOMIC DNA]</scope>
    <source>
        <strain evidence="1 3">JL2886</strain>
    </source>
</reference>
<name>A0A1B0ZPL3_9RHOB</name>
<evidence type="ECO:0000313" key="2">
    <source>
        <dbReference type="EMBL" id="MDE4167189.1"/>
    </source>
</evidence>
<dbReference type="Proteomes" id="UP000092565">
    <property type="component" value="Chromosome"/>
</dbReference>
<reference evidence="2 4" key="2">
    <citation type="submission" date="2023-02" db="EMBL/GenBank/DDBJ databases">
        <title>Population genomics of bacteria associated with diatom.</title>
        <authorList>
            <person name="Xie J."/>
            <person name="Wang H."/>
        </authorList>
    </citation>
    <scope>NUCLEOTIDE SEQUENCE [LARGE SCALE GENOMIC DNA]</scope>
    <source>
        <strain evidence="2 4">PT47_8</strain>
    </source>
</reference>
<dbReference type="Proteomes" id="UP001218364">
    <property type="component" value="Unassembled WGS sequence"/>
</dbReference>
<evidence type="ECO:0000313" key="1">
    <source>
        <dbReference type="EMBL" id="ANP36116.1"/>
    </source>
</evidence>
<protein>
    <submittedName>
        <fullName evidence="1">Uncharacterized protein</fullName>
    </submittedName>
</protein>
<evidence type="ECO:0000313" key="4">
    <source>
        <dbReference type="Proteomes" id="UP001218364"/>
    </source>
</evidence>
<gene>
    <name evidence="1" type="ORF">JL2886_01195</name>
    <name evidence="2" type="ORF">PXK24_15950</name>
</gene>
<accession>A0A1B0ZPL3</accession>
<proteinExistence type="predicted"/>
<evidence type="ECO:0000313" key="3">
    <source>
        <dbReference type="Proteomes" id="UP000092565"/>
    </source>
</evidence>
<organism evidence="1 3">
    <name type="scientific">Phaeobacter gallaeciensis</name>
    <dbReference type="NCBI Taxonomy" id="60890"/>
    <lineage>
        <taxon>Bacteria</taxon>
        <taxon>Pseudomonadati</taxon>
        <taxon>Pseudomonadota</taxon>
        <taxon>Alphaproteobacteria</taxon>
        <taxon>Rhodobacterales</taxon>
        <taxon>Roseobacteraceae</taxon>
        <taxon>Phaeobacter</taxon>
    </lineage>
</organism>
<dbReference type="EMBL" id="JARCJK010000008">
    <property type="protein sequence ID" value="MDE4167189.1"/>
    <property type="molecule type" value="Genomic_DNA"/>
</dbReference>
<keyword evidence="3" id="KW-1185">Reference proteome</keyword>
<dbReference type="AlphaFoldDB" id="A0A1B0ZPL3"/>